<sequence length="118" mass="12680">MNDTSTTLSLITQVSGALAIVVLLIIFCAWLARRCGFVSHGRTQGAAIVVKSSHSLGQRERLVVIEVDGQRLLLGVTPGAITRLSRLAHPAEAQAAAAPDFQLTLRRLLKRGKAEPEQ</sequence>
<dbReference type="STRING" id="1891675.B1H58_07170"/>
<name>A0A1W6B428_9GAMM</name>
<dbReference type="PANTHER" id="PTHR38766">
    <property type="entry name" value="FLAGELLAR PROTEIN FLIO"/>
    <property type="match status" value="1"/>
</dbReference>
<evidence type="ECO:0000313" key="9">
    <source>
        <dbReference type="Proteomes" id="UP000192900"/>
    </source>
</evidence>
<keyword evidence="8" id="KW-0969">Cilium</keyword>
<keyword evidence="1 7" id="KW-1003">Cell membrane</keyword>
<evidence type="ECO:0000256" key="3">
    <source>
        <dbReference type="ARBA" id="ARBA00022989"/>
    </source>
</evidence>
<dbReference type="InterPro" id="IPR022781">
    <property type="entry name" value="Flagellar_biosynth_FliO"/>
</dbReference>
<evidence type="ECO:0000256" key="5">
    <source>
        <dbReference type="ARBA" id="ARBA00023143"/>
    </source>
</evidence>
<dbReference type="GO" id="GO:0044781">
    <property type="term" value="P:bacterial-type flagellum organization"/>
    <property type="evidence" value="ECO:0007669"/>
    <property type="project" value="UniProtKB-UniRule"/>
</dbReference>
<gene>
    <name evidence="8" type="ORF">B1H58_07170</name>
</gene>
<dbReference type="Pfam" id="PF04347">
    <property type="entry name" value="FliO"/>
    <property type="match status" value="1"/>
</dbReference>
<comment type="similarity">
    <text evidence="6 7">Belongs to the FliO/MopB family.</text>
</comment>
<evidence type="ECO:0000256" key="4">
    <source>
        <dbReference type="ARBA" id="ARBA00023136"/>
    </source>
</evidence>
<organism evidence="8 9">
    <name type="scientific">Pantoea alhagi</name>
    <dbReference type="NCBI Taxonomy" id="1891675"/>
    <lineage>
        <taxon>Bacteria</taxon>
        <taxon>Pseudomonadati</taxon>
        <taxon>Pseudomonadota</taxon>
        <taxon>Gammaproteobacteria</taxon>
        <taxon>Enterobacterales</taxon>
        <taxon>Erwiniaceae</taxon>
        <taxon>Pantoea</taxon>
    </lineage>
</organism>
<comment type="subcellular location">
    <subcellularLocation>
        <location evidence="7">Cell membrane</location>
    </subcellularLocation>
    <subcellularLocation>
        <location evidence="7">Bacterial flagellum basal body</location>
    </subcellularLocation>
</comment>
<protein>
    <recommendedName>
        <fullName evidence="7">Flagellar protein</fullName>
    </recommendedName>
</protein>
<keyword evidence="5 7" id="KW-0975">Bacterial flagellum</keyword>
<dbReference type="RefSeq" id="WP_085069001.1">
    <property type="nucleotide sequence ID" value="NZ_CP019706.1"/>
</dbReference>
<keyword evidence="8" id="KW-0966">Cell projection</keyword>
<dbReference type="OrthoDB" id="6897726at2"/>
<dbReference type="NCBIfam" id="TIGR03500">
    <property type="entry name" value="FliO_TIGR"/>
    <property type="match status" value="1"/>
</dbReference>
<evidence type="ECO:0000256" key="6">
    <source>
        <dbReference type="ARBA" id="ARBA00037937"/>
    </source>
</evidence>
<dbReference type="Proteomes" id="UP000192900">
    <property type="component" value="Chromosome"/>
</dbReference>
<dbReference type="AlphaFoldDB" id="A0A1W6B428"/>
<evidence type="ECO:0000313" key="8">
    <source>
        <dbReference type="EMBL" id="ARJ41824.1"/>
    </source>
</evidence>
<evidence type="ECO:0000256" key="2">
    <source>
        <dbReference type="ARBA" id="ARBA00022692"/>
    </source>
</evidence>
<keyword evidence="3 7" id="KW-1133">Transmembrane helix</keyword>
<accession>A0A1W6B428</accession>
<keyword evidence="4 7" id="KW-0472">Membrane</keyword>
<evidence type="ECO:0000256" key="1">
    <source>
        <dbReference type="ARBA" id="ARBA00022475"/>
    </source>
</evidence>
<dbReference type="GO" id="GO:0005886">
    <property type="term" value="C:plasma membrane"/>
    <property type="evidence" value="ECO:0007669"/>
    <property type="project" value="UniProtKB-SubCell"/>
</dbReference>
<dbReference type="EMBL" id="CP019706">
    <property type="protein sequence ID" value="ARJ41824.1"/>
    <property type="molecule type" value="Genomic_DNA"/>
</dbReference>
<feature type="transmembrane region" description="Helical" evidence="7">
    <location>
        <begin position="12"/>
        <end position="32"/>
    </location>
</feature>
<proteinExistence type="inferred from homology"/>
<keyword evidence="8" id="KW-0282">Flagellum</keyword>
<dbReference type="KEGG" id="palh:B1H58_07170"/>
<evidence type="ECO:0000256" key="7">
    <source>
        <dbReference type="RuleBase" id="RU362064"/>
    </source>
</evidence>
<keyword evidence="2 7" id="KW-0812">Transmembrane</keyword>
<dbReference type="InterPro" id="IPR052205">
    <property type="entry name" value="FliO/MopB"/>
</dbReference>
<dbReference type="PANTHER" id="PTHR38766:SF1">
    <property type="entry name" value="FLAGELLAR PROTEIN FLIO"/>
    <property type="match status" value="1"/>
</dbReference>
<reference evidence="8 9" key="1">
    <citation type="submission" date="2017-02" db="EMBL/GenBank/DDBJ databases">
        <title>Complete genome sequence of the drought resistance-promoting endophyte Pantoea alhagi LTYR-11Z.</title>
        <authorList>
            <person name="Zhang L."/>
        </authorList>
    </citation>
    <scope>NUCLEOTIDE SEQUENCE [LARGE SCALE GENOMIC DNA]</scope>
    <source>
        <strain evidence="8 9">LTYR-11Z</strain>
    </source>
</reference>
<keyword evidence="9" id="KW-1185">Reference proteome</keyword>
<dbReference type="GO" id="GO:0009425">
    <property type="term" value="C:bacterial-type flagellum basal body"/>
    <property type="evidence" value="ECO:0007669"/>
    <property type="project" value="UniProtKB-SubCell"/>
</dbReference>